<keyword evidence="5" id="KW-0206">Cytoskeleton</keyword>
<dbReference type="EMBL" id="UFQT01000063">
    <property type="protein sequence ID" value="SSX19248.1"/>
    <property type="molecule type" value="Genomic_DNA"/>
</dbReference>
<dbReference type="Gene3D" id="3.30.420.40">
    <property type="match status" value="2"/>
</dbReference>
<dbReference type="SUPFAM" id="SSF53067">
    <property type="entry name" value="Actin-like ATPase domain"/>
    <property type="match status" value="2"/>
</dbReference>
<organism evidence="8">
    <name type="scientific">Culicoides sonorensis</name>
    <name type="common">Biting midge</name>
    <dbReference type="NCBI Taxonomy" id="179676"/>
    <lineage>
        <taxon>Eukaryota</taxon>
        <taxon>Metazoa</taxon>
        <taxon>Ecdysozoa</taxon>
        <taxon>Arthropoda</taxon>
        <taxon>Hexapoda</taxon>
        <taxon>Insecta</taxon>
        <taxon>Pterygota</taxon>
        <taxon>Neoptera</taxon>
        <taxon>Endopterygota</taxon>
        <taxon>Diptera</taxon>
        <taxon>Nematocera</taxon>
        <taxon>Chironomoidea</taxon>
        <taxon>Ceratopogonidae</taxon>
        <taxon>Ceratopogoninae</taxon>
        <taxon>Culicoides</taxon>
        <taxon>Monoculicoides</taxon>
    </lineage>
</organism>
<accession>A0A336LZW8</accession>
<evidence type="ECO:0000256" key="3">
    <source>
        <dbReference type="ARBA" id="ARBA00005665"/>
    </source>
</evidence>
<dbReference type="FunFam" id="3.90.640.10:FF:000014">
    <property type="entry name" value="Putative actin-related protein 6"/>
    <property type="match status" value="1"/>
</dbReference>
<evidence type="ECO:0000256" key="7">
    <source>
        <dbReference type="ARBA" id="ARBA00074635"/>
    </source>
</evidence>
<dbReference type="Pfam" id="PF00022">
    <property type="entry name" value="Actin"/>
    <property type="match status" value="1"/>
</dbReference>
<comment type="subcellular location">
    <subcellularLocation>
        <location evidence="2">Cytoplasm</location>
        <location evidence="2">Cytoskeleton</location>
    </subcellularLocation>
    <subcellularLocation>
        <location evidence="1">Nucleus</location>
    </subcellularLocation>
</comment>
<evidence type="ECO:0000256" key="2">
    <source>
        <dbReference type="ARBA" id="ARBA00004245"/>
    </source>
</evidence>
<proteinExistence type="inferred from homology"/>
<dbReference type="InterPro" id="IPR043129">
    <property type="entry name" value="ATPase_NBD"/>
</dbReference>
<reference evidence="8" key="1">
    <citation type="submission" date="2018-07" db="EMBL/GenBank/DDBJ databases">
        <authorList>
            <person name="Quirk P.G."/>
            <person name="Krulwich T.A."/>
        </authorList>
    </citation>
    <scope>NUCLEOTIDE SEQUENCE</scope>
</reference>
<evidence type="ECO:0000256" key="1">
    <source>
        <dbReference type="ARBA" id="ARBA00004123"/>
    </source>
</evidence>
<name>A0A336LZW8_CULSO</name>
<protein>
    <recommendedName>
        <fullName evidence="7">Actin-related protein 6</fullName>
    </recommendedName>
</protein>
<dbReference type="FunFam" id="3.30.420.40:FF:000058">
    <property type="entry name" value="Putative actin-related protein 5"/>
    <property type="match status" value="1"/>
</dbReference>
<dbReference type="VEuPathDB" id="VectorBase:CSON013013"/>
<dbReference type="AlphaFoldDB" id="A0A336LZW8"/>
<comment type="similarity">
    <text evidence="3">Belongs to the actin family. ARP6 subfamily.</text>
</comment>
<evidence type="ECO:0000256" key="5">
    <source>
        <dbReference type="ARBA" id="ARBA00023212"/>
    </source>
</evidence>
<dbReference type="Gene3D" id="2.30.36.70">
    <property type="entry name" value="Actin, Chain A, domain 2"/>
    <property type="match status" value="1"/>
</dbReference>
<dbReference type="FunFam" id="2.30.36.70:FF:000003">
    <property type="entry name" value="Actin-related protein 6"/>
    <property type="match status" value="1"/>
</dbReference>
<evidence type="ECO:0000256" key="6">
    <source>
        <dbReference type="ARBA" id="ARBA00023242"/>
    </source>
</evidence>
<evidence type="ECO:0000256" key="4">
    <source>
        <dbReference type="ARBA" id="ARBA00022490"/>
    </source>
</evidence>
<evidence type="ECO:0000313" key="8">
    <source>
        <dbReference type="EMBL" id="SSX19248.1"/>
    </source>
</evidence>
<dbReference type="Gene3D" id="3.90.640.10">
    <property type="entry name" value="Actin, Chain A, domain 4"/>
    <property type="match status" value="1"/>
</dbReference>
<dbReference type="PANTHER" id="PTHR11937">
    <property type="entry name" value="ACTIN"/>
    <property type="match status" value="1"/>
</dbReference>
<sequence>MTEKLTLILDNGAYNAKIGLSSAANPKVIPNCIMKAKSERRRAFIGGQVNECRDASGLYYILSFQKGYLINFDIQKTLWDYMFSSDCCPIPRLETPILFTEPVLNFHSIQEAVTEIFFEEYEIEYLAKSTGPDLAAFNYTTTCMSADPKCCLVIEMGYSFTHVVPIVKGKKLKTAIVRIDVGGKVLTNHLKEIISYRQLNVMDETYVINQVKEDSCYVSQNFYEDMQKARKKHPENKIVQDYVLPDFTSIQRGYLREPIKNLDEEYQTLRINNERFAIPEILFHPSDIGVNQMGIAEAAVHSINLCPEEIRPHLFANIVLCGGTSLFFGMRNRLTMEIRALTPEEYNVQVTMPKDAITYAWQGGKKLSQTDDFLNRCISRKEYEENGSKICLEKFDI</sequence>
<dbReference type="CDD" id="cd10210">
    <property type="entry name" value="ASKHA_NBD_Arp6"/>
    <property type="match status" value="1"/>
</dbReference>
<gene>
    <name evidence="8" type="primary">CSON013013</name>
</gene>
<dbReference type="OMA" id="FFEEYEC"/>
<dbReference type="GO" id="GO:0005634">
    <property type="term" value="C:nucleus"/>
    <property type="evidence" value="ECO:0007669"/>
    <property type="project" value="UniProtKB-SubCell"/>
</dbReference>
<dbReference type="SMART" id="SM00268">
    <property type="entry name" value="ACTIN"/>
    <property type="match status" value="1"/>
</dbReference>
<dbReference type="InterPro" id="IPR004000">
    <property type="entry name" value="Actin"/>
</dbReference>
<keyword evidence="4" id="KW-0963">Cytoplasm</keyword>
<dbReference type="GO" id="GO:0005856">
    <property type="term" value="C:cytoskeleton"/>
    <property type="evidence" value="ECO:0007669"/>
    <property type="project" value="UniProtKB-SubCell"/>
</dbReference>
<keyword evidence="6" id="KW-0539">Nucleus</keyword>